<dbReference type="EMBL" id="LAZR01032899">
    <property type="protein sequence ID" value="KKL49609.1"/>
    <property type="molecule type" value="Genomic_DNA"/>
</dbReference>
<reference evidence="1" key="1">
    <citation type="journal article" date="2015" name="Nature">
        <title>Complex archaea that bridge the gap between prokaryotes and eukaryotes.</title>
        <authorList>
            <person name="Spang A."/>
            <person name="Saw J.H."/>
            <person name="Jorgensen S.L."/>
            <person name="Zaremba-Niedzwiedzka K."/>
            <person name="Martijn J."/>
            <person name="Lind A.E."/>
            <person name="van Eijk R."/>
            <person name="Schleper C."/>
            <person name="Guy L."/>
            <person name="Ettema T.J."/>
        </authorList>
    </citation>
    <scope>NUCLEOTIDE SEQUENCE</scope>
</reference>
<name>A0A0F9CKE1_9ZZZZ</name>
<feature type="non-terminal residue" evidence="1">
    <location>
        <position position="127"/>
    </location>
</feature>
<evidence type="ECO:0000313" key="1">
    <source>
        <dbReference type="EMBL" id="KKL49609.1"/>
    </source>
</evidence>
<gene>
    <name evidence="1" type="ORF">LCGC14_2313830</name>
</gene>
<organism evidence="1">
    <name type="scientific">marine sediment metagenome</name>
    <dbReference type="NCBI Taxonomy" id="412755"/>
    <lineage>
        <taxon>unclassified sequences</taxon>
        <taxon>metagenomes</taxon>
        <taxon>ecological metagenomes</taxon>
    </lineage>
</organism>
<protein>
    <submittedName>
        <fullName evidence="1">Uncharacterized protein</fullName>
    </submittedName>
</protein>
<sequence>MSSISWDDHQMVALLAWLEDNLTLLHGKVTVQSRDVPQDAFAAEVSLEKRELCIFANPDNPMVDTTLNVFLGYVIATAYDRTGWKEVVPSTEDLVDCHRMVCEAMLDFNADFAAHLDDHLPLSELWR</sequence>
<accession>A0A0F9CKE1</accession>
<proteinExistence type="predicted"/>
<dbReference type="AlphaFoldDB" id="A0A0F9CKE1"/>
<comment type="caution">
    <text evidence="1">The sequence shown here is derived from an EMBL/GenBank/DDBJ whole genome shotgun (WGS) entry which is preliminary data.</text>
</comment>